<keyword evidence="4" id="KW-1185">Reference proteome</keyword>
<dbReference type="PROSITE" id="PS50853">
    <property type="entry name" value="FN3"/>
    <property type="match status" value="3"/>
</dbReference>
<feature type="domain" description="Fibronectin type-III" evidence="2">
    <location>
        <begin position="311"/>
        <end position="396"/>
    </location>
</feature>
<dbReference type="SUPFAM" id="SSF48371">
    <property type="entry name" value="ARM repeat"/>
    <property type="match status" value="1"/>
</dbReference>
<dbReference type="InterPro" id="IPR003961">
    <property type="entry name" value="FN3_dom"/>
</dbReference>
<sequence length="1088" mass="121018">MEVWQLHRETNRNIIIIDLLLKTAGNAAYILGTLAEQDTGQSRVLGLVNGSYPHKILADLTDMLSFDDAESVMNAAGTIGTLADSPAGREWILREPYFDKMVKKVTNLLNSENMWTASNAALVLARLVIAEDGCQRILNHSNSLRILTKLIDSLGLDEAGRGMNAAFAIGRLCDTDEGQKRLLFHESSEKMIDNLCAMLSGKDSGCSKNSCYALSCLAANDEGHKRLLDHNKSDAMIHLLANQLANEEGETGWFAAMTLRTLASKRRGVMRLRDHPDVIPQLKATQMMLGIHEELKDEVNLTYELLRSLDKPDPPNLEVKGANQVEVTWSEVHLMSGQEVTYRLLCERELIYKGTSLSHTATGLRPNTQYGFWIALSTESDDSPMSEVVYAHTEESVPDPPEGLRLLNATTSQLKLSWAPPTLNNAHIKGYMVYNGKQLVETTTELNSIVSGLSPTTSYELSVCAINHKGRGPKASITARTVELGKHAPSKPSLTVLGRSEIQVTWAPPDNPLGRLHRFELTLNGKVIYSGRDLSYNVRRLTPATDYVFTVIAVTSEGKCESDPAKKRTPKEEYRVQSTAQRYFTHPSKPGEQESAGKMKEKLSTKTSRKSSSATKPPRALSGSSHSLDSRSRPHSASSSKKSGHSNRRKSSIQERHIKLPIGSVLPGVVYDQSCYQRDQVLRNGLSKSNNRTIEVMKNHLSNSPRGANSVDDNNNSKNHNLRSFNNNKQRTREGIILPQVREDTSEQFITGYGDHVRKATLRESNSNGHIVDKFPYDPNACAVGGRDAHRKSFPARRNPQLTSEFSRRSIGSFLAAVETKTMDSLQERRGNSSQRSRANNGKQMKKNNAPGKFSPSLPQAISKEPMVGEISLTHQRKVSPTDEDENFRIYSQGVMVYEESRKNHSDRRSPGRNRPSRILSPARKGLTQDSSSPRWRVEDEGKETESGLYDDFTSWCRDGNISDVDLDSDENLPPSKNSSAKRKSAHANRNPLAEPAIPSRSALANPNSFYQRTNTFLSSHRPSIKKNLSKLHGHYDLEVPPQRLMTSNRYQFVPTQLRTQAISMPGPPYYGGNRLAALQDKSKQTQS</sequence>
<feature type="compositionally biased region" description="Polar residues" evidence="1">
    <location>
        <begin position="700"/>
        <end position="725"/>
    </location>
</feature>
<dbReference type="OrthoDB" id="10253954at2759"/>
<feature type="domain" description="Fibronectin type-III" evidence="2">
    <location>
        <begin position="400"/>
        <end position="485"/>
    </location>
</feature>
<name>A0A2G8JX00_STIJA</name>
<feature type="region of interest" description="Disordered" evidence="1">
    <location>
        <begin position="559"/>
        <end position="659"/>
    </location>
</feature>
<dbReference type="GO" id="GO:0016020">
    <property type="term" value="C:membrane"/>
    <property type="evidence" value="ECO:0007669"/>
    <property type="project" value="UniProtKB-SubCell"/>
</dbReference>
<dbReference type="SMART" id="SM00060">
    <property type="entry name" value="FN3"/>
    <property type="match status" value="3"/>
</dbReference>
<accession>A0A2G8JX00</accession>
<evidence type="ECO:0000313" key="3">
    <source>
        <dbReference type="EMBL" id="PIK40205.1"/>
    </source>
</evidence>
<comment type="caution">
    <text evidence="3">The sequence shown here is derived from an EMBL/GenBank/DDBJ whole genome shotgun (WGS) entry which is preliminary data.</text>
</comment>
<proteinExistence type="predicted"/>
<evidence type="ECO:0000256" key="1">
    <source>
        <dbReference type="SAM" id="MobiDB-lite"/>
    </source>
</evidence>
<dbReference type="AlphaFoldDB" id="A0A2G8JX00"/>
<protein>
    <recommendedName>
        <fullName evidence="2">Fibronectin type-III domain-containing protein</fullName>
    </recommendedName>
</protein>
<dbReference type="STRING" id="307972.A0A2G8JX00"/>
<feature type="region of interest" description="Disordered" evidence="1">
    <location>
        <begin position="822"/>
        <end position="860"/>
    </location>
</feature>
<feature type="region of interest" description="Disordered" evidence="1">
    <location>
        <begin position="899"/>
        <end position="944"/>
    </location>
</feature>
<dbReference type="PANTHER" id="PTHR46957:SF3">
    <property type="entry name" value="CYTOKINE RECEPTOR"/>
    <property type="match status" value="1"/>
</dbReference>
<evidence type="ECO:0000259" key="2">
    <source>
        <dbReference type="PROSITE" id="PS50853"/>
    </source>
</evidence>
<feature type="region of interest" description="Disordered" evidence="1">
    <location>
        <begin position="964"/>
        <end position="1005"/>
    </location>
</feature>
<feature type="domain" description="Fibronectin type-III" evidence="2">
    <location>
        <begin position="488"/>
        <end position="572"/>
    </location>
</feature>
<dbReference type="SUPFAM" id="SSF49265">
    <property type="entry name" value="Fibronectin type III"/>
    <property type="match status" value="2"/>
</dbReference>
<feature type="compositionally biased region" description="Basic residues" evidence="1">
    <location>
        <begin position="642"/>
        <end position="651"/>
    </location>
</feature>
<gene>
    <name evidence="3" type="ORF">BSL78_22953</name>
</gene>
<dbReference type="EMBL" id="MRZV01001151">
    <property type="protein sequence ID" value="PIK40205.1"/>
    <property type="molecule type" value="Genomic_DNA"/>
</dbReference>
<organism evidence="3 4">
    <name type="scientific">Stichopus japonicus</name>
    <name type="common">Sea cucumber</name>
    <dbReference type="NCBI Taxonomy" id="307972"/>
    <lineage>
        <taxon>Eukaryota</taxon>
        <taxon>Metazoa</taxon>
        <taxon>Echinodermata</taxon>
        <taxon>Eleutherozoa</taxon>
        <taxon>Echinozoa</taxon>
        <taxon>Holothuroidea</taxon>
        <taxon>Aspidochirotacea</taxon>
        <taxon>Aspidochirotida</taxon>
        <taxon>Stichopodidae</taxon>
        <taxon>Apostichopus</taxon>
    </lineage>
</organism>
<reference evidence="3 4" key="1">
    <citation type="journal article" date="2017" name="PLoS Biol.">
        <title>The sea cucumber genome provides insights into morphological evolution and visceral regeneration.</title>
        <authorList>
            <person name="Zhang X."/>
            <person name="Sun L."/>
            <person name="Yuan J."/>
            <person name="Sun Y."/>
            <person name="Gao Y."/>
            <person name="Zhang L."/>
            <person name="Li S."/>
            <person name="Dai H."/>
            <person name="Hamel J.F."/>
            <person name="Liu C."/>
            <person name="Yu Y."/>
            <person name="Liu S."/>
            <person name="Lin W."/>
            <person name="Guo K."/>
            <person name="Jin S."/>
            <person name="Xu P."/>
            <person name="Storey K.B."/>
            <person name="Huan P."/>
            <person name="Zhang T."/>
            <person name="Zhou Y."/>
            <person name="Zhang J."/>
            <person name="Lin C."/>
            <person name="Li X."/>
            <person name="Xing L."/>
            <person name="Huo D."/>
            <person name="Sun M."/>
            <person name="Wang L."/>
            <person name="Mercier A."/>
            <person name="Li F."/>
            <person name="Yang H."/>
            <person name="Xiang J."/>
        </authorList>
    </citation>
    <scope>NUCLEOTIDE SEQUENCE [LARGE SCALE GENOMIC DNA]</scope>
    <source>
        <strain evidence="3">Shaxun</strain>
        <tissue evidence="3">Muscle</tissue>
    </source>
</reference>
<dbReference type="CDD" id="cd00063">
    <property type="entry name" value="FN3"/>
    <property type="match status" value="3"/>
</dbReference>
<dbReference type="Pfam" id="PF00041">
    <property type="entry name" value="fn3"/>
    <property type="match status" value="2"/>
</dbReference>
<feature type="compositionally biased region" description="Low complexity" evidence="1">
    <location>
        <begin position="610"/>
        <end position="627"/>
    </location>
</feature>
<dbReference type="Gene3D" id="2.60.40.10">
    <property type="entry name" value="Immunoglobulins"/>
    <property type="match status" value="3"/>
</dbReference>
<dbReference type="Gene3D" id="1.25.10.10">
    <property type="entry name" value="Leucine-rich Repeat Variant"/>
    <property type="match status" value="1"/>
</dbReference>
<dbReference type="InterPro" id="IPR036116">
    <property type="entry name" value="FN3_sf"/>
</dbReference>
<evidence type="ECO:0000313" key="4">
    <source>
        <dbReference type="Proteomes" id="UP000230750"/>
    </source>
</evidence>
<dbReference type="InterPro" id="IPR016024">
    <property type="entry name" value="ARM-type_fold"/>
</dbReference>
<feature type="compositionally biased region" description="Polar residues" evidence="1">
    <location>
        <begin position="832"/>
        <end position="843"/>
    </location>
</feature>
<dbReference type="InterPro" id="IPR011989">
    <property type="entry name" value="ARM-like"/>
</dbReference>
<dbReference type="InterPro" id="IPR013783">
    <property type="entry name" value="Ig-like_fold"/>
</dbReference>
<feature type="compositionally biased region" description="Basic and acidic residues" evidence="1">
    <location>
        <begin position="559"/>
        <end position="575"/>
    </location>
</feature>
<dbReference type="PANTHER" id="PTHR46957">
    <property type="entry name" value="CYTOKINE RECEPTOR"/>
    <property type="match status" value="1"/>
</dbReference>
<feature type="compositionally biased region" description="Basic and acidic residues" evidence="1">
    <location>
        <begin position="589"/>
        <end position="604"/>
    </location>
</feature>
<dbReference type="InterPro" id="IPR050713">
    <property type="entry name" value="RTP_Phos/Ushers"/>
</dbReference>
<dbReference type="Proteomes" id="UP000230750">
    <property type="component" value="Unassembled WGS sequence"/>
</dbReference>
<feature type="compositionally biased region" description="Basic and acidic residues" evidence="1">
    <location>
        <begin position="899"/>
        <end position="910"/>
    </location>
</feature>
<feature type="region of interest" description="Disordered" evidence="1">
    <location>
        <begin position="699"/>
        <end position="725"/>
    </location>
</feature>